<organism evidence="11 12">
    <name type="scientific">Wickerhamiella sorbophila</name>
    <dbReference type="NCBI Taxonomy" id="45607"/>
    <lineage>
        <taxon>Eukaryota</taxon>
        <taxon>Fungi</taxon>
        <taxon>Dikarya</taxon>
        <taxon>Ascomycota</taxon>
        <taxon>Saccharomycotina</taxon>
        <taxon>Dipodascomycetes</taxon>
        <taxon>Dipodascales</taxon>
        <taxon>Trichomonascaceae</taxon>
        <taxon>Wickerhamiella</taxon>
    </lineage>
</organism>
<comment type="similarity">
    <text evidence="2 10">Belongs to the class VI-like SAM-binding methyltransferase superfamily. Isoprenylcysteine carboxyl methyltransferase family.</text>
</comment>
<evidence type="ECO:0000256" key="7">
    <source>
        <dbReference type="ARBA" id="ARBA00022692"/>
    </source>
</evidence>
<dbReference type="GO" id="GO:0004671">
    <property type="term" value="F:protein C-terminal S-isoprenylcysteine carboxyl O-methyltransferase activity"/>
    <property type="evidence" value="ECO:0007669"/>
    <property type="project" value="UniProtKB-EC"/>
</dbReference>
<dbReference type="GeneID" id="36515045"/>
<feature type="transmembrane region" description="Helical" evidence="10">
    <location>
        <begin position="16"/>
        <end position="38"/>
    </location>
</feature>
<evidence type="ECO:0000313" key="11">
    <source>
        <dbReference type="EMBL" id="PRT53676.1"/>
    </source>
</evidence>
<evidence type="ECO:0000256" key="4">
    <source>
        <dbReference type="ARBA" id="ARBA00022603"/>
    </source>
</evidence>
<evidence type="ECO:0000313" key="12">
    <source>
        <dbReference type="Proteomes" id="UP000238350"/>
    </source>
</evidence>
<dbReference type="Gene3D" id="1.20.120.1630">
    <property type="match status" value="1"/>
</dbReference>
<keyword evidence="8 10" id="KW-1133">Transmembrane helix</keyword>
<evidence type="ECO:0000256" key="6">
    <source>
        <dbReference type="ARBA" id="ARBA00022691"/>
    </source>
</evidence>
<dbReference type="Pfam" id="PF04140">
    <property type="entry name" value="ICMT"/>
    <property type="match status" value="1"/>
</dbReference>
<evidence type="ECO:0000256" key="5">
    <source>
        <dbReference type="ARBA" id="ARBA00022679"/>
    </source>
</evidence>
<dbReference type="RefSeq" id="XP_024663622.1">
    <property type="nucleotide sequence ID" value="XM_024807854.1"/>
</dbReference>
<keyword evidence="7 10" id="KW-0812">Transmembrane</keyword>
<evidence type="ECO:0000256" key="10">
    <source>
        <dbReference type="RuleBase" id="RU362022"/>
    </source>
</evidence>
<keyword evidence="12" id="KW-1185">Reference proteome</keyword>
<dbReference type="PROSITE" id="PS51564">
    <property type="entry name" value="SAM_ICMT"/>
    <property type="match status" value="1"/>
</dbReference>
<accession>A0A2T0FFA3</accession>
<dbReference type="GO" id="GO:0005789">
    <property type="term" value="C:endoplasmic reticulum membrane"/>
    <property type="evidence" value="ECO:0007669"/>
    <property type="project" value="UniProtKB-SubCell"/>
</dbReference>
<dbReference type="STRING" id="45607.A0A2T0FFA3"/>
<proteinExistence type="inferred from homology"/>
<protein>
    <recommendedName>
        <fullName evidence="3 10">Protein-S-isoprenylcysteine O-methyltransferase</fullName>
        <ecNumber evidence="3 10">2.1.1.100</ecNumber>
    </recommendedName>
</protein>
<keyword evidence="9 10" id="KW-0472">Membrane</keyword>
<keyword evidence="6 10" id="KW-0949">S-adenosyl-L-methionine</keyword>
<evidence type="ECO:0000256" key="3">
    <source>
        <dbReference type="ARBA" id="ARBA00012151"/>
    </source>
</evidence>
<name>A0A2T0FFA3_9ASCO</name>
<dbReference type="Proteomes" id="UP000238350">
    <property type="component" value="Unassembled WGS sequence"/>
</dbReference>
<comment type="subcellular location">
    <subcellularLocation>
        <location evidence="10">Endoplasmic reticulum membrane</location>
        <topology evidence="10">Multi-pass membrane protein</topology>
    </subcellularLocation>
    <subcellularLocation>
        <location evidence="1">Membrane</location>
        <topology evidence="1">Multi-pass membrane protein</topology>
    </subcellularLocation>
</comment>
<keyword evidence="4 10" id="KW-0489">Methyltransferase</keyword>
<keyword evidence="5 11" id="KW-0808">Transferase</keyword>
<dbReference type="PANTHER" id="PTHR12714:SF9">
    <property type="entry name" value="PROTEIN-S-ISOPRENYLCYSTEINE O-METHYLTRANSFERASE"/>
    <property type="match status" value="1"/>
</dbReference>
<dbReference type="InterPro" id="IPR025770">
    <property type="entry name" value="PPMT_MeTrfase"/>
</dbReference>
<sequence length="229" mass="25260">MGIFDPKKEPAVPHKVAAYSSILGSLVGVGAAVAAFTWPNPGTASFGLYVASSSVFHLSEFYVTAKYNPRDLTLSSFLLTNGIEYAAAQAAAITEAAVTLFLGNPSYASSWAKIGLVMVIAGQYLRTKAMIQAAQSFSHLVASEKKSDHTLVTSGLYSWFRHPSYLGYFLWAVGTQVMMCNRICTVLFTATLWTFFRQRINHEERLLVEFFGDDYVNYKKSVWSGIPFC</sequence>
<dbReference type="EMBL" id="NDIQ01000001">
    <property type="protein sequence ID" value="PRT53676.1"/>
    <property type="molecule type" value="Genomic_DNA"/>
</dbReference>
<comment type="catalytic activity">
    <reaction evidence="10">
        <text>[protein]-C-terminal S-[(2E,6E)-farnesyl]-L-cysteine + S-adenosyl-L-methionine = [protein]-C-terminal S-[(2E,6E)-farnesyl]-L-cysteine methyl ester + S-adenosyl-L-homocysteine</text>
        <dbReference type="Rhea" id="RHEA:21672"/>
        <dbReference type="Rhea" id="RHEA-COMP:12125"/>
        <dbReference type="Rhea" id="RHEA-COMP:12126"/>
        <dbReference type="ChEBI" id="CHEBI:57856"/>
        <dbReference type="ChEBI" id="CHEBI:59789"/>
        <dbReference type="ChEBI" id="CHEBI:90510"/>
        <dbReference type="ChEBI" id="CHEBI:90511"/>
        <dbReference type="EC" id="2.1.1.100"/>
    </reaction>
</comment>
<gene>
    <name evidence="11" type="ORF">B9G98_01296</name>
</gene>
<dbReference type="PANTHER" id="PTHR12714">
    <property type="entry name" value="PROTEIN-S ISOPRENYLCYSTEINE O-METHYLTRANSFERASE"/>
    <property type="match status" value="1"/>
</dbReference>
<dbReference type="InterPro" id="IPR007269">
    <property type="entry name" value="ICMT_MeTrfase"/>
</dbReference>
<dbReference type="EC" id="2.1.1.100" evidence="3 10"/>
<comment type="caution">
    <text evidence="10">Lacks conserved residue(s) required for the propagation of feature annotation.</text>
</comment>
<dbReference type="GO" id="GO:0032259">
    <property type="term" value="P:methylation"/>
    <property type="evidence" value="ECO:0007669"/>
    <property type="project" value="UniProtKB-KW"/>
</dbReference>
<reference evidence="11 12" key="1">
    <citation type="submission" date="2017-04" db="EMBL/GenBank/DDBJ databases">
        <title>Genome sequencing of [Candida] sorbophila.</title>
        <authorList>
            <person name="Ahn J.O."/>
        </authorList>
    </citation>
    <scope>NUCLEOTIDE SEQUENCE [LARGE SCALE GENOMIC DNA]</scope>
    <source>
        <strain evidence="11 12">DS02</strain>
    </source>
</reference>
<evidence type="ECO:0000256" key="9">
    <source>
        <dbReference type="ARBA" id="ARBA00023136"/>
    </source>
</evidence>
<evidence type="ECO:0000256" key="8">
    <source>
        <dbReference type="ARBA" id="ARBA00022989"/>
    </source>
</evidence>
<keyword evidence="10" id="KW-0256">Endoplasmic reticulum</keyword>
<dbReference type="AlphaFoldDB" id="A0A2T0FFA3"/>
<evidence type="ECO:0000256" key="1">
    <source>
        <dbReference type="ARBA" id="ARBA00004141"/>
    </source>
</evidence>
<evidence type="ECO:0000256" key="2">
    <source>
        <dbReference type="ARBA" id="ARBA00009140"/>
    </source>
</evidence>
<dbReference type="OrthoDB" id="422086at2759"/>
<comment type="caution">
    <text evidence="11">The sequence shown here is derived from an EMBL/GenBank/DDBJ whole genome shotgun (WGS) entry which is preliminary data.</text>
</comment>